<dbReference type="InterPro" id="IPR025287">
    <property type="entry name" value="WAK_GUB"/>
</dbReference>
<feature type="domain" description="Wall-associated receptor kinase galacturonan-binding" evidence="3">
    <location>
        <begin position="16"/>
        <end position="50"/>
    </location>
</feature>
<dbReference type="AlphaFoldDB" id="A0A9Q0JI45"/>
<dbReference type="Proteomes" id="UP001141552">
    <property type="component" value="Unassembled WGS sequence"/>
</dbReference>
<reference evidence="4" key="1">
    <citation type="submission" date="2022-02" db="EMBL/GenBank/DDBJ databases">
        <authorList>
            <person name="Henning P.M."/>
            <person name="McCubbin A.G."/>
            <person name="Shore J.S."/>
        </authorList>
    </citation>
    <scope>NUCLEOTIDE SEQUENCE</scope>
    <source>
        <strain evidence="4">F60SS</strain>
        <tissue evidence="4">Leaves</tissue>
    </source>
</reference>
<dbReference type="OrthoDB" id="834400at2759"/>
<evidence type="ECO:0000259" key="3">
    <source>
        <dbReference type="Pfam" id="PF13947"/>
    </source>
</evidence>
<sequence length="76" mass="9012">MKSAEDHLTVDRVVRNISYPFWGRNQSRHCGHPAFELTCQENQYPIIVSEDPDQFRPVDPNRKVMKLEQINPKQYI</sequence>
<evidence type="ECO:0000256" key="1">
    <source>
        <dbReference type="ARBA" id="ARBA00004167"/>
    </source>
</evidence>
<evidence type="ECO:0000256" key="2">
    <source>
        <dbReference type="ARBA" id="ARBA00022729"/>
    </source>
</evidence>
<dbReference type="GO" id="GO:0030247">
    <property type="term" value="F:polysaccharide binding"/>
    <property type="evidence" value="ECO:0007669"/>
    <property type="project" value="InterPro"/>
</dbReference>
<evidence type="ECO:0000313" key="4">
    <source>
        <dbReference type="EMBL" id="KAJ4841500.1"/>
    </source>
</evidence>
<dbReference type="GO" id="GO:0016020">
    <property type="term" value="C:membrane"/>
    <property type="evidence" value="ECO:0007669"/>
    <property type="project" value="UniProtKB-SubCell"/>
</dbReference>
<dbReference type="EMBL" id="JAKUCV010002760">
    <property type="protein sequence ID" value="KAJ4841500.1"/>
    <property type="molecule type" value="Genomic_DNA"/>
</dbReference>
<comment type="subcellular location">
    <subcellularLocation>
        <location evidence="1">Membrane</location>
        <topology evidence="1">Single-pass membrane protein</topology>
    </subcellularLocation>
</comment>
<organism evidence="4 5">
    <name type="scientific">Turnera subulata</name>
    <dbReference type="NCBI Taxonomy" id="218843"/>
    <lineage>
        <taxon>Eukaryota</taxon>
        <taxon>Viridiplantae</taxon>
        <taxon>Streptophyta</taxon>
        <taxon>Embryophyta</taxon>
        <taxon>Tracheophyta</taxon>
        <taxon>Spermatophyta</taxon>
        <taxon>Magnoliopsida</taxon>
        <taxon>eudicotyledons</taxon>
        <taxon>Gunneridae</taxon>
        <taxon>Pentapetalae</taxon>
        <taxon>rosids</taxon>
        <taxon>fabids</taxon>
        <taxon>Malpighiales</taxon>
        <taxon>Passifloraceae</taxon>
        <taxon>Turnera</taxon>
    </lineage>
</organism>
<gene>
    <name evidence="4" type="ORF">Tsubulata_033671</name>
</gene>
<evidence type="ECO:0000313" key="5">
    <source>
        <dbReference type="Proteomes" id="UP001141552"/>
    </source>
</evidence>
<accession>A0A9Q0JI45</accession>
<protein>
    <recommendedName>
        <fullName evidence="3">Wall-associated receptor kinase galacturonan-binding domain-containing protein</fullName>
    </recommendedName>
</protein>
<proteinExistence type="predicted"/>
<dbReference type="Pfam" id="PF13947">
    <property type="entry name" value="GUB_WAK_bind"/>
    <property type="match status" value="1"/>
</dbReference>
<keyword evidence="5" id="KW-1185">Reference proteome</keyword>
<keyword evidence="2" id="KW-0732">Signal</keyword>
<reference evidence="4" key="2">
    <citation type="journal article" date="2023" name="Plants (Basel)">
        <title>Annotation of the Turnera subulata (Passifloraceae) Draft Genome Reveals the S-Locus Evolved after the Divergence of Turneroideae from Passifloroideae in a Stepwise Manner.</title>
        <authorList>
            <person name="Henning P.M."/>
            <person name="Roalson E.H."/>
            <person name="Mir W."/>
            <person name="McCubbin A.G."/>
            <person name="Shore J.S."/>
        </authorList>
    </citation>
    <scope>NUCLEOTIDE SEQUENCE</scope>
    <source>
        <strain evidence="4">F60SS</strain>
    </source>
</reference>
<name>A0A9Q0JI45_9ROSI</name>
<comment type="caution">
    <text evidence="4">The sequence shown here is derived from an EMBL/GenBank/DDBJ whole genome shotgun (WGS) entry which is preliminary data.</text>
</comment>